<evidence type="ECO:0000313" key="2">
    <source>
        <dbReference type="EMBL" id="JAI04904.1"/>
    </source>
</evidence>
<dbReference type="EMBL" id="GBXM01003674">
    <property type="protein sequence ID" value="JAI04904.1"/>
    <property type="molecule type" value="Transcribed_RNA"/>
</dbReference>
<evidence type="ECO:0000256" key="1">
    <source>
        <dbReference type="SAM" id="Phobius"/>
    </source>
</evidence>
<organism evidence="2">
    <name type="scientific">Anguilla anguilla</name>
    <name type="common">European freshwater eel</name>
    <name type="synonym">Muraena anguilla</name>
    <dbReference type="NCBI Taxonomy" id="7936"/>
    <lineage>
        <taxon>Eukaryota</taxon>
        <taxon>Metazoa</taxon>
        <taxon>Chordata</taxon>
        <taxon>Craniata</taxon>
        <taxon>Vertebrata</taxon>
        <taxon>Euteleostomi</taxon>
        <taxon>Actinopterygii</taxon>
        <taxon>Neopterygii</taxon>
        <taxon>Teleostei</taxon>
        <taxon>Anguilliformes</taxon>
        <taxon>Anguillidae</taxon>
        <taxon>Anguilla</taxon>
    </lineage>
</organism>
<proteinExistence type="predicted"/>
<sequence>MLKCYRALGFTVVWRCTVIWCVSVHVLSFLRHPKVHHFQSTYHFVLESGVCPSCCGLPVYLSNYSLRL</sequence>
<protein>
    <submittedName>
        <fullName evidence="2">Uncharacterized protein</fullName>
    </submittedName>
</protein>
<keyword evidence="1" id="KW-0812">Transmembrane</keyword>
<feature type="transmembrane region" description="Helical" evidence="1">
    <location>
        <begin position="12"/>
        <end position="30"/>
    </location>
</feature>
<reference evidence="2" key="2">
    <citation type="journal article" date="2015" name="Fish Shellfish Immunol.">
        <title>Early steps in the European eel (Anguilla anguilla)-Vibrio vulnificus interaction in the gills: Role of the RtxA13 toxin.</title>
        <authorList>
            <person name="Callol A."/>
            <person name="Pajuelo D."/>
            <person name="Ebbesson L."/>
            <person name="Teles M."/>
            <person name="MacKenzie S."/>
            <person name="Amaro C."/>
        </authorList>
    </citation>
    <scope>NUCLEOTIDE SEQUENCE</scope>
</reference>
<accession>A0A0E9XTA9</accession>
<dbReference type="AlphaFoldDB" id="A0A0E9XTA9"/>
<name>A0A0E9XTA9_ANGAN</name>
<keyword evidence="1" id="KW-1133">Transmembrane helix</keyword>
<keyword evidence="1" id="KW-0472">Membrane</keyword>
<reference evidence="2" key="1">
    <citation type="submission" date="2014-11" db="EMBL/GenBank/DDBJ databases">
        <authorList>
            <person name="Amaro Gonzalez C."/>
        </authorList>
    </citation>
    <scope>NUCLEOTIDE SEQUENCE</scope>
</reference>